<comment type="caution">
    <text evidence="3">The sequence shown here is derived from an EMBL/GenBank/DDBJ whole genome shotgun (WGS) entry which is preliminary data.</text>
</comment>
<name>A0A644Z1V3_9ZZZZ</name>
<evidence type="ECO:0000256" key="1">
    <source>
        <dbReference type="ARBA" id="ARBA00022801"/>
    </source>
</evidence>
<dbReference type="GO" id="GO:0009253">
    <property type="term" value="P:peptidoglycan catabolic process"/>
    <property type="evidence" value="ECO:0007669"/>
    <property type="project" value="InterPro"/>
</dbReference>
<dbReference type="InterPro" id="IPR002508">
    <property type="entry name" value="MurNAc-LAA_cat"/>
</dbReference>
<dbReference type="GO" id="GO:0008745">
    <property type="term" value="F:N-acetylmuramoyl-L-alanine amidase activity"/>
    <property type="evidence" value="ECO:0007669"/>
    <property type="project" value="InterPro"/>
</dbReference>
<dbReference type="SMART" id="SM00646">
    <property type="entry name" value="Ami_3"/>
    <property type="match status" value="1"/>
</dbReference>
<evidence type="ECO:0000259" key="2">
    <source>
        <dbReference type="SMART" id="SM00646"/>
    </source>
</evidence>
<protein>
    <recommendedName>
        <fullName evidence="2">MurNAc-LAA domain-containing protein</fullName>
    </recommendedName>
</protein>
<sequence length="550" mass="59934">MLIIAYPSSGASLSSAKSYIIGAGDPNYPITVNGQVIDRTASGYFSLYVDLNYGVNTFTFEHKGKTVTYTLNRPQSVTTPTTPYVMETAGFKPGSLWPTEDKRYAPAETFSMSCVAPSGATSVTAKLDGTVYALNPGTVISTDGIPCRTYAYTATMVKHAGLRLIDTGTVTYQFVYNGKTYSTASAGSVYCYMQDPTLIGIILNDATIMRTSNTSSADRRTPLYKGAMDYIVWETPAYYQLRYGGWTLKENVKTGSMMLPNNYSTAMNAFSTPSKTIIRWKLPYFPVYETVESDTGFSITLYNTSGRQPMPLPSSNELFSSVSFRQVKANAVYTFTTKREGGLYGYKLSYEDGYLQIAFDNPPAVSGATILIDAGHGGSDPGATGPMGRYGDRESQLNLRVAQAVRDKLTARGFKVVMARTDDSSVTLDTRAALIRSTDPALSVSIHHNSMDASQNIANYAGPITFYTENQSKRFAKVMQTAVSAAVGSTRTNDFRNQALAVCRIQECPAILVEMGFISNPFEYESLASDSYIDKEAQGIVNGIVNFLNS</sequence>
<dbReference type="PANTHER" id="PTHR30404:SF0">
    <property type="entry name" value="N-ACETYLMURAMOYL-L-ALANINE AMIDASE AMIC"/>
    <property type="match status" value="1"/>
</dbReference>
<evidence type="ECO:0000313" key="3">
    <source>
        <dbReference type="EMBL" id="MPM34278.1"/>
    </source>
</evidence>
<dbReference type="CDD" id="cd02696">
    <property type="entry name" value="MurNAc-LAA"/>
    <property type="match status" value="1"/>
</dbReference>
<dbReference type="Gene3D" id="3.40.630.40">
    <property type="entry name" value="Zn-dependent exopeptidases"/>
    <property type="match status" value="1"/>
</dbReference>
<dbReference type="EMBL" id="VSSQ01006925">
    <property type="protein sequence ID" value="MPM34278.1"/>
    <property type="molecule type" value="Genomic_DNA"/>
</dbReference>
<dbReference type="PANTHER" id="PTHR30404">
    <property type="entry name" value="N-ACETYLMURAMOYL-L-ALANINE AMIDASE"/>
    <property type="match status" value="1"/>
</dbReference>
<feature type="domain" description="MurNAc-LAA" evidence="2">
    <location>
        <begin position="432"/>
        <end position="545"/>
    </location>
</feature>
<dbReference type="AlphaFoldDB" id="A0A644Z1V3"/>
<reference evidence="3" key="1">
    <citation type="submission" date="2019-08" db="EMBL/GenBank/DDBJ databases">
        <authorList>
            <person name="Kucharzyk K."/>
            <person name="Murdoch R.W."/>
            <person name="Higgins S."/>
            <person name="Loffler F."/>
        </authorList>
    </citation>
    <scope>NUCLEOTIDE SEQUENCE</scope>
</reference>
<proteinExistence type="predicted"/>
<accession>A0A644Z1V3</accession>
<dbReference type="SUPFAM" id="SSF53187">
    <property type="entry name" value="Zn-dependent exopeptidases"/>
    <property type="match status" value="1"/>
</dbReference>
<dbReference type="InterPro" id="IPR050695">
    <property type="entry name" value="N-acetylmuramoyl_amidase_3"/>
</dbReference>
<dbReference type="GO" id="GO:0030288">
    <property type="term" value="C:outer membrane-bounded periplasmic space"/>
    <property type="evidence" value="ECO:0007669"/>
    <property type="project" value="TreeGrafter"/>
</dbReference>
<organism evidence="3">
    <name type="scientific">bioreactor metagenome</name>
    <dbReference type="NCBI Taxonomy" id="1076179"/>
    <lineage>
        <taxon>unclassified sequences</taxon>
        <taxon>metagenomes</taxon>
        <taxon>ecological metagenomes</taxon>
    </lineage>
</organism>
<dbReference type="Pfam" id="PF01520">
    <property type="entry name" value="Amidase_3"/>
    <property type="match status" value="1"/>
</dbReference>
<keyword evidence="1" id="KW-0378">Hydrolase</keyword>
<gene>
    <name evidence="3" type="ORF">SDC9_80860</name>
</gene>